<keyword evidence="2" id="KW-0812">Transmembrane</keyword>
<gene>
    <name evidence="3" type="ORF">ACFR9U_17225</name>
</gene>
<name>A0ABD6CFX3_9EURY</name>
<protein>
    <submittedName>
        <fullName evidence="3">Uncharacterized protein</fullName>
    </submittedName>
</protein>
<keyword evidence="2" id="KW-1133">Transmembrane helix</keyword>
<keyword evidence="2" id="KW-0472">Membrane</keyword>
<sequence>MIETATFVSGVGVLVALDLAVLGVSVQNARKVGTDKEARETASTALKTAREAKREAKA</sequence>
<dbReference type="AlphaFoldDB" id="A0ABD6CFX3"/>
<comment type="caution">
    <text evidence="3">The sequence shown here is derived from an EMBL/GenBank/DDBJ whole genome shotgun (WGS) entry which is preliminary data.</text>
</comment>
<feature type="region of interest" description="Disordered" evidence="1">
    <location>
        <begin position="34"/>
        <end position="58"/>
    </location>
</feature>
<dbReference type="Proteomes" id="UP001597119">
    <property type="component" value="Unassembled WGS sequence"/>
</dbReference>
<keyword evidence="4" id="KW-1185">Reference proteome</keyword>
<evidence type="ECO:0000313" key="4">
    <source>
        <dbReference type="Proteomes" id="UP001597119"/>
    </source>
</evidence>
<reference evidence="3 4" key="1">
    <citation type="journal article" date="2019" name="Int. J. Syst. Evol. Microbiol.">
        <title>The Global Catalogue of Microorganisms (GCM) 10K type strain sequencing project: providing services to taxonomists for standard genome sequencing and annotation.</title>
        <authorList>
            <consortium name="The Broad Institute Genomics Platform"/>
            <consortium name="The Broad Institute Genome Sequencing Center for Infectious Disease"/>
            <person name="Wu L."/>
            <person name="Ma J."/>
        </authorList>
    </citation>
    <scope>NUCLEOTIDE SEQUENCE [LARGE SCALE GENOMIC DNA]</scope>
    <source>
        <strain evidence="3 4">CGMCC 1.12125</strain>
    </source>
</reference>
<evidence type="ECO:0000256" key="1">
    <source>
        <dbReference type="SAM" id="MobiDB-lite"/>
    </source>
</evidence>
<dbReference type="RefSeq" id="WP_247378379.1">
    <property type="nucleotide sequence ID" value="NZ_JALLGV010000005.1"/>
</dbReference>
<proteinExistence type="predicted"/>
<organism evidence="3 4">
    <name type="scientific">Halorientalis brevis</name>
    <dbReference type="NCBI Taxonomy" id="1126241"/>
    <lineage>
        <taxon>Archaea</taxon>
        <taxon>Methanobacteriati</taxon>
        <taxon>Methanobacteriota</taxon>
        <taxon>Stenosarchaea group</taxon>
        <taxon>Halobacteria</taxon>
        <taxon>Halobacteriales</taxon>
        <taxon>Haloarculaceae</taxon>
        <taxon>Halorientalis</taxon>
    </lineage>
</organism>
<evidence type="ECO:0000313" key="3">
    <source>
        <dbReference type="EMBL" id="MFD1588723.1"/>
    </source>
</evidence>
<feature type="compositionally biased region" description="Basic and acidic residues" evidence="1">
    <location>
        <begin position="48"/>
        <end position="58"/>
    </location>
</feature>
<dbReference type="EMBL" id="JBHUDJ010000014">
    <property type="protein sequence ID" value="MFD1588723.1"/>
    <property type="molecule type" value="Genomic_DNA"/>
</dbReference>
<feature type="transmembrane region" description="Helical" evidence="2">
    <location>
        <begin position="6"/>
        <end position="26"/>
    </location>
</feature>
<accession>A0ABD6CFX3</accession>
<evidence type="ECO:0000256" key="2">
    <source>
        <dbReference type="SAM" id="Phobius"/>
    </source>
</evidence>